<keyword evidence="2" id="KW-1185">Reference proteome</keyword>
<gene>
    <name evidence="1" type="ORF">ACFQ5T_00470</name>
</gene>
<evidence type="ECO:0000313" key="1">
    <source>
        <dbReference type="EMBL" id="MFD1548167.1"/>
    </source>
</evidence>
<name>A0ABW4H0L4_9LACO</name>
<dbReference type="Proteomes" id="UP001597195">
    <property type="component" value="Unassembled WGS sequence"/>
</dbReference>
<reference evidence="2" key="1">
    <citation type="journal article" date="2019" name="Int. J. Syst. Evol. Microbiol.">
        <title>The Global Catalogue of Microorganisms (GCM) 10K type strain sequencing project: providing services to taxonomists for standard genome sequencing and annotation.</title>
        <authorList>
            <consortium name="The Broad Institute Genomics Platform"/>
            <consortium name="The Broad Institute Genome Sequencing Center for Infectious Disease"/>
            <person name="Wu L."/>
            <person name="Ma J."/>
        </authorList>
    </citation>
    <scope>NUCLEOTIDE SEQUENCE [LARGE SCALE GENOMIC DNA]</scope>
    <source>
        <strain evidence="2">CCM 8906</strain>
    </source>
</reference>
<sequence>MSTVKIYRKTATITAERFDGWMDTAQKYGIRIETVDDFMKSINS</sequence>
<protein>
    <submittedName>
        <fullName evidence="1">Uncharacterized protein</fullName>
    </submittedName>
</protein>
<dbReference type="RefSeq" id="WP_263853809.1">
    <property type="nucleotide sequence ID" value="NZ_JBHTOM010000001.1"/>
</dbReference>
<dbReference type="EMBL" id="JBHTOM010000001">
    <property type="protein sequence ID" value="MFD1548167.1"/>
    <property type="molecule type" value="Genomic_DNA"/>
</dbReference>
<organism evidence="1 2">
    <name type="scientific">Levilactobacillus fuyuanensis</name>
    <dbReference type="NCBI Taxonomy" id="2486022"/>
    <lineage>
        <taxon>Bacteria</taxon>
        <taxon>Bacillati</taxon>
        <taxon>Bacillota</taxon>
        <taxon>Bacilli</taxon>
        <taxon>Lactobacillales</taxon>
        <taxon>Lactobacillaceae</taxon>
        <taxon>Levilactobacillus</taxon>
    </lineage>
</organism>
<evidence type="ECO:0000313" key="2">
    <source>
        <dbReference type="Proteomes" id="UP001597195"/>
    </source>
</evidence>
<proteinExistence type="predicted"/>
<comment type="caution">
    <text evidence="1">The sequence shown here is derived from an EMBL/GenBank/DDBJ whole genome shotgun (WGS) entry which is preliminary data.</text>
</comment>
<accession>A0ABW4H0L4</accession>